<dbReference type="GO" id="GO:0006310">
    <property type="term" value="P:DNA recombination"/>
    <property type="evidence" value="ECO:0007669"/>
    <property type="project" value="UniProtKB-KW"/>
</dbReference>
<dbReference type="Proteomes" id="UP000291832">
    <property type="component" value="Unassembled WGS sequence"/>
</dbReference>
<dbReference type="EMBL" id="SHKI01000002">
    <property type="protein sequence ID" value="RZT68311.1"/>
    <property type="molecule type" value="Genomic_DNA"/>
</dbReference>
<evidence type="ECO:0000256" key="2">
    <source>
        <dbReference type="ARBA" id="ARBA00023125"/>
    </source>
</evidence>
<feature type="domain" description="Tyr recombinase" evidence="5">
    <location>
        <begin position="185"/>
        <end position="373"/>
    </location>
</feature>
<dbReference type="PANTHER" id="PTHR30349:SF64">
    <property type="entry name" value="PROPHAGE INTEGRASE INTD-RELATED"/>
    <property type="match status" value="1"/>
</dbReference>
<keyword evidence="7" id="KW-1185">Reference proteome</keyword>
<evidence type="ECO:0000256" key="1">
    <source>
        <dbReference type="ARBA" id="ARBA00008857"/>
    </source>
</evidence>
<dbReference type="InterPro" id="IPR002104">
    <property type="entry name" value="Integrase_catalytic"/>
</dbReference>
<organism evidence="6 7">
    <name type="scientific">Leucobacter luti</name>
    <dbReference type="NCBI Taxonomy" id="340320"/>
    <lineage>
        <taxon>Bacteria</taxon>
        <taxon>Bacillati</taxon>
        <taxon>Actinomycetota</taxon>
        <taxon>Actinomycetes</taxon>
        <taxon>Micrococcales</taxon>
        <taxon>Microbacteriaceae</taxon>
        <taxon>Leucobacter</taxon>
    </lineage>
</organism>
<feature type="region of interest" description="Disordered" evidence="4">
    <location>
        <begin position="378"/>
        <end position="399"/>
    </location>
</feature>
<dbReference type="GO" id="GO:0003677">
    <property type="term" value="F:DNA binding"/>
    <property type="evidence" value="ECO:0007669"/>
    <property type="project" value="UniProtKB-KW"/>
</dbReference>
<evidence type="ECO:0000313" key="7">
    <source>
        <dbReference type="Proteomes" id="UP000291832"/>
    </source>
</evidence>
<sequence length="399" mass="44213">MADPRQHKMPPIGVKLSTSIENRGSGYLARVRWTDPQTKKRPSRSEFVATPEEAEAFFATMQQATETGADLLVTFADYVESIGDRWERGLDVTSTVAGYGASLRLRVVPAFGHFKVSKISTGLIDRTIDQWENEYKPSTIKTSIGVLVRVLDVAVRDEVIPSNPAKNRARRAFNHVPALEPGSMRAFAIHDVETLNALAAKCAEVHQSYSDHVMLCALLSARGSEVSGLEVGDIDWKNRIVKIERQIYPGKGGLVRKQTKGRKTRFVPILDELEPVLVRLSAGKKPSDPFLRGPRGGVLTTATVRDATNWDQIVLDLGLPNLTRHGLRHTGATWLADAGVPLHVLQRILGHASIETTKGYLHPDHRQLNEAAQLANQFLARPKTTQRRKEPTRRTGPQL</sequence>
<dbReference type="InterPro" id="IPR013762">
    <property type="entry name" value="Integrase-like_cat_sf"/>
</dbReference>
<gene>
    <name evidence="6" type="ORF">EV139_0033</name>
</gene>
<dbReference type="AlphaFoldDB" id="A0A4Q7U3I6"/>
<dbReference type="InterPro" id="IPR010998">
    <property type="entry name" value="Integrase_recombinase_N"/>
</dbReference>
<evidence type="ECO:0000259" key="5">
    <source>
        <dbReference type="PROSITE" id="PS51898"/>
    </source>
</evidence>
<evidence type="ECO:0000313" key="6">
    <source>
        <dbReference type="EMBL" id="RZT68311.1"/>
    </source>
</evidence>
<proteinExistence type="inferred from homology"/>
<dbReference type="Gene3D" id="1.10.443.10">
    <property type="entry name" value="Intergrase catalytic core"/>
    <property type="match status" value="1"/>
</dbReference>
<dbReference type="RefSeq" id="WP_130452315.1">
    <property type="nucleotide sequence ID" value="NZ_QYAG01000004.1"/>
</dbReference>
<dbReference type="Pfam" id="PF00589">
    <property type="entry name" value="Phage_integrase"/>
    <property type="match status" value="1"/>
</dbReference>
<comment type="similarity">
    <text evidence="1">Belongs to the 'phage' integrase family.</text>
</comment>
<keyword evidence="3" id="KW-0233">DNA recombination</keyword>
<dbReference type="Gene3D" id="1.10.150.130">
    <property type="match status" value="1"/>
</dbReference>
<comment type="caution">
    <text evidence="6">The sequence shown here is derived from an EMBL/GenBank/DDBJ whole genome shotgun (WGS) entry which is preliminary data.</text>
</comment>
<dbReference type="InterPro" id="IPR050090">
    <property type="entry name" value="Tyrosine_recombinase_XerCD"/>
</dbReference>
<name>A0A4Q7U3I6_9MICO</name>
<reference evidence="6 7" key="1">
    <citation type="journal article" date="2015" name="Stand. Genomic Sci.">
        <title>Genomic Encyclopedia of Bacterial and Archaeal Type Strains, Phase III: the genomes of soil and plant-associated and newly described type strains.</title>
        <authorList>
            <person name="Whitman W.B."/>
            <person name="Woyke T."/>
            <person name="Klenk H.P."/>
            <person name="Zhou Y."/>
            <person name="Lilburn T.G."/>
            <person name="Beck B.J."/>
            <person name="De Vos P."/>
            <person name="Vandamme P."/>
            <person name="Eisen J.A."/>
            <person name="Garrity G."/>
            <person name="Hugenholtz P."/>
            <person name="Kyrpides N.C."/>
        </authorList>
    </citation>
    <scope>NUCLEOTIDE SEQUENCE [LARGE SCALE GENOMIC DNA]</scope>
    <source>
        <strain evidence="6 7">RF6</strain>
    </source>
</reference>
<dbReference type="CDD" id="cd01189">
    <property type="entry name" value="INT_ICEBs1_C_like"/>
    <property type="match status" value="1"/>
</dbReference>
<keyword evidence="2" id="KW-0238">DNA-binding</keyword>
<dbReference type="OrthoDB" id="7476432at2"/>
<accession>A0A4Q7U3I6</accession>
<evidence type="ECO:0000256" key="3">
    <source>
        <dbReference type="ARBA" id="ARBA00023172"/>
    </source>
</evidence>
<dbReference type="SUPFAM" id="SSF56349">
    <property type="entry name" value="DNA breaking-rejoining enzymes"/>
    <property type="match status" value="1"/>
</dbReference>
<dbReference type="PROSITE" id="PS51898">
    <property type="entry name" value="TYR_RECOMBINASE"/>
    <property type="match status" value="1"/>
</dbReference>
<dbReference type="GO" id="GO:0015074">
    <property type="term" value="P:DNA integration"/>
    <property type="evidence" value="ECO:0007669"/>
    <property type="project" value="InterPro"/>
</dbReference>
<evidence type="ECO:0000256" key="4">
    <source>
        <dbReference type="SAM" id="MobiDB-lite"/>
    </source>
</evidence>
<dbReference type="PANTHER" id="PTHR30349">
    <property type="entry name" value="PHAGE INTEGRASE-RELATED"/>
    <property type="match status" value="1"/>
</dbReference>
<dbReference type="InterPro" id="IPR011010">
    <property type="entry name" value="DNA_brk_join_enz"/>
</dbReference>
<protein>
    <submittedName>
        <fullName evidence="6">Site-specific recombinase XerD</fullName>
    </submittedName>
</protein>